<dbReference type="Pfam" id="PF00501">
    <property type="entry name" value="AMP-binding"/>
    <property type="match status" value="1"/>
</dbReference>
<dbReference type="InterPro" id="IPR025110">
    <property type="entry name" value="AMP-bd_C"/>
</dbReference>
<dbReference type="Pfam" id="PF13193">
    <property type="entry name" value="AMP-binding_C"/>
    <property type="match status" value="1"/>
</dbReference>
<comment type="similarity">
    <text evidence="1">Belongs to the ATP-dependent AMP-binding enzyme family.</text>
</comment>
<accession>A0ABV8FYZ3</accession>
<dbReference type="InterPro" id="IPR045851">
    <property type="entry name" value="AMP-bd_C_sf"/>
</dbReference>
<evidence type="ECO:0000313" key="6">
    <source>
        <dbReference type="Proteomes" id="UP001595851"/>
    </source>
</evidence>
<protein>
    <submittedName>
        <fullName evidence="5">AMP-binding protein</fullName>
    </submittedName>
</protein>
<dbReference type="Proteomes" id="UP001595851">
    <property type="component" value="Unassembled WGS sequence"/>
</dbReference>
<dbReference type="Gene3D" id="3.30.300.30">
    <property type="match status" value="1"/>
</dbReference>
<dbReference type="PANTHER" id="PTHR43201">
    <property type="entry name" value="ACYL-COA SYNTHETASE"/>
    <property type="match status" value="1"/>
</dbReference>
<dbReference type="InterPro" id="IPR000873">
    <property type="entry name" value="AMP-dep_synth/lig_dom"/>
</dbReference>
<proteinExistence type="inferred from homology"/>
<dbReference type="SUPFAM" id="SSF56801">
    <property type="entry name" value="Acetyl-CoA synthetase-like"/>
    <property type="match status" value="1"/>
</dbReference>
<evidence type="ECO:0000256" key="2">
    <source>
        <dbReference type="ARBA" id="ARBA00022598"/>
    </source>
</evidence>
<sequence>MTDHAYWPPTAGEPTLDTTLGDLLRDAAATVPDRLALVDGSAEPSARREWTYRELLQDAERVARALLSRYAPGDRIAVWSANRPEWELLQLGAALAGMVLVTVNPALRERELRHVLGQSRACALFLTADFRGERRADVAGRLDLPELRERYLFEDWAAFLALAEACDVPFPDVKPRDAAQIQYTSGTTGAPKGCRLHHQGSINAARFAGTRGGLRDGDIWINPMPMFHVGSCVMAAIGILALHGTHVLLPRFDATLVLDRIQEHRGTIMLAVPTILNALVNHPRVEEYDLSSMRSMLLGGAGCPAALVRRAESLFDCTISIGFGQTEVHGVVTQTHPADSFEDRMTTVGHPLPHMEARILDPVTGRTVRFGERGEICVRGYQSMLDYFELPEASRATLDADGWLHTGDLGSMDERGFIRVTGRLKDMIIRGGENIYPREIEELLLTHPGVSGAEVLGVPDEHWGEQVAVVLQLRPGPTRAEELYRYCRENLAPFKAPRLWYLTEDFPVTASGKIQKYVLRRRIADGDLKPVLSMI</sequence>
<organism evidence="5 6">
    <name type="scientific">Nonomuraea purpurea</name>
    <dbReference type="NCBI Taxonomy" id="1849276"/>
    <lineage>
        <taxon>Bacteria</taxon>
        <taxon>Bacillati</taxon>
        <taxon>Actinomycetota</taxon>
        <taxon>Actinomycetes</taxon>
        <taxon>Streptosporangiales</taxon>
        <taxon>Streptosporangiaceae</taxon>
        <taxon>Nonomuraea</taxon>
    </lineage>
</organism>
<dbReference type="PROSITE" id="PS00455">
    <property type="entry name" value="AMP_BINDING"/>
    <property type="match status" value="1"/>
</dbReference>
<gene>
    <name evidence="5" type="ORF">ACFOY2_07030</name>
</gene>
<reference evidence="6" key="1">
    <citation type="journal article" date="2019" name="Int. J. Syst. Evol. Microbiol.">
        <title>The Global Catalogue of Microorganisms (GCM) 10K type strain sequencing project: providing services to taxonomists for standard genome sequencing and annotation.</title>
        <authorList>
            <consortium name="The Broad Institute Genomics Platform"/>
            <consortium name="The Broad Institute Genome Sequencing Center for Infectious Disease"/>
            <person name="Wu L."/>
            <person name="Ma J."/>
        </authorList>
    </citation>
    <scope>NUCLEOTIDE SEQUENCE [LARGE SCALE GENOMIC DNA]</scope>
    <source>
        <strain evidence="6">TBRC 1276</strain>
    </source>
</reference>
<feature type="domain" description="AMP-binding enzyme C-terminal" evidence="4">
    <location>
        <begin position="439"/>
        <end position="513"/>
    </location>
</feature>
<dbReference type="Gene3D" id="2.30.38.10">
    <property type="entry name" value="Luciferase, Domain 3"/>
    <property type="match status" value="1"/>
</dbReference>
<evidence type="ECO:0000259" key="3">
    <source>
        <dbReference type="Pfam" id="PF00501"/>
    </source>
</evidence>
<dbReference type="EMBL" id="JBHSBI010000003">
    <property type="protein sequence ID" value="MFC4006966.1"/>
    <property type="molecule type" value="Genomic_DNA"/>
</dbReference>
<evidence type="ECO:0000313" key="5">
    <source>
        <dbReference type="EMBL" id="MFC4006966.1"/>
    </source>
</evidence>
<keyword evidence="2" id="KW-0436">Ligase</keyword>
<keyword evidence="6" id="KW-1185">Reference proteome</keyword>
<dbReference type="Gene3D" id="3.40.50.980">
    <property type="match status" value="2"/>
</dbReference>
<evidence type="ECO:0000259" key="4">
    <source>
        <dbReference type="Pfam" id="PF13193"/>
    </source>
</evidence>
<name>A0ABV8FYZ3_9ACTN</name>
<feature type="domain" description="AMP-dependent synthetase/ligase" evidence="3">
    <location>
        <begin position="25"/>
        <end position="388"/>
    </location>
</feature>
<dbReference type="InterPro" id="IPR020845">
    <property type="entry name" value="AMP-binding_CS"/>
</dbReference>
<dbReference type="RefSeq" id="WP_379527113.1">
    <property type="nucleotide sequence ID" value="NZ_JBHSBI010000003.1"/>
</dbReference>
<dbReference type="PANTHER" id="PTHR43201:SF5">
    <property type="entry name" value="MEDIUM-CHAIN ACYL-COA LIGASE ACSF2, MITOCHONDRIAL"/>
    <property type="match status" value="1"/>
</dbReference>
<comment type="caution">
    <text evidence="5">The sequence shown here is derived from an EMBL/GenBank/DDBJ whole genome shotgun (WGS) entry which is preliminary data.</text>
</comment>
<evidence type="ECO:0000256" key="1">
    <source>
        <dbReference type="ARBA" id="ARBA00006432"/>
    </source>
</evidence>